<proteinExistence type="predicted"/>
<evidence type="ECO:0000313" key="3">
    <source>
        <dbReference type="EMBL" id="CAB4148211.1"/>
    </source>
</evidence>
<gene>
    <name evidence="2" type="ORF">UFOVP325_160</name>
    <name evidence="3" type="ORF">UFOVP430_155</name>
</gene>
<dbReference type="EMBL" id="LR796338">
    <property type="protein sequence ID" value="CAB4137953.1"/>
    <property type="molecule type" value="Genomic_DNA"/>
</dbReference>
<accession>A0A6J5LXT6</accession>
<organism evidence="2">
    <name type="scientific">uncultured Caudovirales phage</name>
    <dbReference type="NCBI Taxonomy" id="2100421"/>
    <lineage>
        <taxon>Viruses</taxon>
        <taxon>Duplodnaviria</taxon>
        <taxon>Heunggongvirae</taxon>
        <taxon>Uroviricota</taxon>
        <taxon>Caudoviricetes</taxon>
        <taxon>Peduoviridae</taxon>
        <taxon>Maltschvirus</taxon>
        <taxon>Maltschvirus maltsch</taxon>
    </lineage>
</organism>
<name>A0A6J5LXT6_9CAUD</name>
<dbReference type="EMBL" id="LR796481">
    <property type="protein sequence ID" value="CAB4148211.1"/>
    <property type="molecule type" value="Genomic_DNA"/>
</dbReference>
<feature type="transmembrane region" description="Helical" evidence="1">
    <location>
        <begin position="6"/>
        <end position="26"/>
    </location>
</feature>
<keyword evidence="1" id="KW-1133">Transmembrane helix</keyword>
<keyword evidence="1" id="KW-0472">Membrane</keyword>
<reference evidence="2" key="1">
    <citation type="submission" date="2020-04" db="EMBL/GenBank/DDBJ databases">
        <authorList>
            <person name="Chiriac C."/>
            <person name="Salcher M."/>
            <person name="Ghai R."/>
            <person name="Kavagutti S V."/>
        </authorList>
    </citation>
    <scope>NUCLEOTIDE SEQUENCE</scope>
</reference>
<protein>
    <submittedName>
        <fullName evidence="2">Uncharacterized protein</fullName>
    </submittedName>
</protein>
<evidence type="ECO:0000256" key="1">
    <source>
        <dbReference type="SAM" id="Phobius"/>
    </source>
</evidence>
<keyword evidence="1" id="KW-0812">Transmembrane</keyword>
<evidence type="ECO:0000313" key="2">
    <source>
        <dbReference type="EMBL" id="CAB4137953.1"/>
    </source>
</evidence>
<sequence>MDIIVFYWAGGIVTVAAALGVLWKLVKPICDRIHKVMDNLDSFMRDWAGEEKAPGRSAVPGVMERLNRIDGELKRNGGSSMKDAINRVEQKLSQIDERLETGNERFRDVEGRVTVLELGDKDGR</sequence>